<dbReference type="GeneID" id="63921749"/>
<dbReference type="EMBL" id="KL584839">
    <property type="protein sequence ID" value="KEQ61063.1"/>
    <property type="molecule type" value="Genomic_DNA"/>
</dbReference>
<keyword evidence="1" id="KW-0732">Signal</keyword>
<evidence type="ECO:0000313" key="3">
    <source>
        <dbReference type="Proteomes" id="UP000030672"/>
    </source>
</evidence>
<dbReference type="RefSeq" id="XP_040878086.1">
    <property type="nucleotide sequence ID" value="XM_041028376.1"/>
</dbReference>
<protein>
    <submittedName>
        <fullName evidence="2">Uncharacterized protein</fullName>
    </submittedName>
</protein>
<organism evidence="2 3">
    <name type="scientific">Aureobasidium melanogenum (strain CBS 110374)</name>
    <name type="common">Aureobasidium pullulans var. melanogenum</name>
    <dbReference type="NCBI Taxonomy" id="1043003"/>
    <lineage>
        <taxon>Eukaryota</taxon>
        <taxon>Fungi</taxon>
        <taxon>Dikarya</taxon>
        <taxon>Ascomycota</taxon>
        <taxon>Pezizomycotina</taxon>
        <taxon>Dothideomycetes</taxon>
        <taxon>Dothideomycetidae</taxon>
        <taxon>Dothideales</taxon>
        <taxon>Saccotheciaceae</taxon>
        <taxon>Aureobasidium</taxon>
    </lineage>
</organism>
<reference evidence="2 3" key="1">
    <citation type="journal article" date="2014" name="BMC Genomics">
        <title>Genome sequencing of four Aureobasidium pullulans varieties: biotechnological potential, stress tolerance, and description of new species.</title>
        <authorList>
            <person name="Gostin Ar C."/>
            <person name="Ohm R.A."/>
            <person name="Kogej T."/>
            <person name="Sonjak S."/>
            <person name="Turk M."/>
            <person name="Zajc J."/>
            <person name="Zalar P."/>
            <person name="Grube M."/>
            <person name="Sun H."/>
            <person name="Han J."/>
            <person name="Sharma A."/>
            <person name="Chiniquy J."/>
            <person name="Ngan C.Y."/>
            <person name="Lipzen A."/>
            <person name="Barry K."/>
            <person name="Grigoriev I.V."/>
            <person name="Gunde-Cimerman N."/>
        </authorList>
    </citation>
    <scope>NUCLEOTIDE SEQUENCE [LARGE SCALE GENOMIC DNA]</scope>
    <source>
        <strain evidence="2 3">CBS 110374</strain>
    </source>
</reference>
<feature type="signal peptide" evidence="1">
    <location>
        <begin position="1"/>
        <end position="18"/>
    </location>
</feature>
<dbReference type="AlphaFoldDB" id="A0A074VKL3"/>
<sequence>MRISIPTLLVALASIISAFSEPKNGLQTAKFALGRRQDTVCNDFSCTVDSDCYAQRCGACILPSDDGDEDGGFFRQKRQDVVGFCDCAVEGCR</sequence>
<gene>
    <name evidence="2" type="ORF">M437DRAFT_85964</name>
</gene>
<accession>A0A074VKL3</accession>
<keyword evidence="3" id="KW-1185">Reference proteome</keyword>
<dbReference type="Proteomes" id="UP000030672">
    <property type="component" value="Unassembled WGS sequence"/>
</dbReference>
<dbReference type="HOGENOM" id="CLU_2399310_0_0_1"/>
<proteinExistence type="predicted"/>
<name>A0A074VKL3_AURM1</name>
<evidence type="ECO:0000313" key="2">
    <source>
        <dbReference type="EMBL" id="KEQ61063.1"/>
    </source>
</evidence>
<evidence type="ECO:0000256" key="1">
    <source>
        <dbReference type="SAM" id="SignalP"/>
    </source>
</evidence>
<feature type="chain" id="PRO_5001700755" evidence="1">
    <location>
        <begin position="19"/>
        <end position="93"/>
    </location>
</feature>